<dbReference type="Proteomes" id="UP000507470">
    <property type="component" value="Unassembled WGS sequence"/>
</dbReference>
<protein>
    <submittedName>
        <fullName evidence="1">Uncharacterized protein</fullName>
    </submittedName>
</protein>
<keyword evidence="2" id="KW-1185">Reference proteome</keyword>
<evidence type="ECO:0000313" key="2">
    <source>
        <dbReference type="Proteomes" id="UP000507470"/>
    </source>
</evidence>
<sequence>METDDVKPGYAKLKLIHNNHYDLLNLCEEIKGSHYLSSALPKQRSLLNCPRGSGEIHGPCISDKLGLTEIAKRVNCMLAKTASFSQNIFFRGIQQTVRCRQSSIKNLYAYHMSVWCSSRAQYFPLNSISSNNKYQYKEYKSCFITLVHNIYHDAVSGWLMLAFLFYKTKQYRKALHIIMYSVSKCTSEKLYRFVDMSDIHYQLLNLKSFQNKSIVELLKISLVHYMHFEVNSLLLPDELRQAVGKLLLCTCSIPCTAYACYLSFLCHYHLKNVRECYNSLQALELVIAESYLIKTSHTTALAYYLLSMSLQLAGDTEYAQQAFLQSVQIFNEPFRKDFR</sequence>
<name>A0A6J8BUA3_MYTCO</name>
<gene>
    <name evidence="1" type="ORF">MCOR_22876</name>
</gene>
<reference evidence="1 2" key="1">
    <citation type="submission" date="2020-06" db="EMBL/GenBank/DDBJ databases">
        <authorList>
            <person name="Li R."/>
            <person name="Bekaert M."/>
        </authorList>
    </citation>
    <scope>NUCLEOTIDE SEQUENCE [LARGE SCALE GENOMIC DNA]</scope>
    <source>
        <strain evidence="2">wild</strain>
    </source>
</reference>
<evidence type="ECO:0000313" key="1">
    <source>
        <dbReference type="EMBL" id="CAC5387565.1"/>
    </source>
</evidence>
<proteinExistence type="predicted"/>
<dbReference type="EMBL" id="CACVKT020004015">
    <property type="protein sequence ID" value="CAC5387565.1"/>
    <property type="molecule type" value="Genomic_DNA"/>
</dbReference>
<accession>A0A6J8BUA3</accession>
<organism evidence="1 2">
    <name type="scientific">Mytilus coruscus</name>
    <name type="common">Sea mussel</name>
    <dbReference type="NCBI Taxonomy" id="42192"/>
    <lineage>
        <taxon>Eukaryota</taxon>
        <taxon>Metazoa</taxon>
        <taxon>Spiralia</taxon>
        <taxon>Lophotrochozoa</taxon>
        <taxon>Mollusca</taxon>
        <taxon>Bivalvia</taxon>
        <taxon>Autobranchia</taxon>
        <taxon>Pteriomorphia</taxon>
        <taxon>Mytilida</taxon>
        <taxon>Mytiloidea</taxon>
        <taxon>Mytilidae</taxon>
        <taxon>Mytilinae</taxon>
        <taxon>Mytilus</taxon>
    </lineage>
</organism>
<dbReference type="AlphaFoldDB" id="A0A6J8BUA3"/>